<accession>A0A3N1CSW8</accession>
<feature type="compositionally biased region" description="Low complexity" evidence="1">
    <location>
        <begin position="294"/>
        <end position="315"/>
    </location>
</feature>
<comment type="caution">
    <text evidence="3">The sequence shown here is derived from an EMBL/GenBank/DDBJ whole genome shotgun (WGS) entry which is preliminary data.</text>
</comment>
<evidence type="ECO:0000313" key="3">
    <source>
        <dbReference type="EMBL" id="ROO84400.1"/>
    </source>
</evidence>
<gene>
    <name evidence="3" type="ORF">EDD29_1923</name>
</gene>
<feature type="signal peptide" evidence="2">
    <location>
        <begin position="1"/>
        <end position="20"/>
    </location>
</feature>
<dbReference type="InterPro" id="IPR027273">
    <property type="entry name" value="Neocarzinostatin-like"/>
</dbReference>
<evidence type="ECO:0000313" key="4">
    <source>
        <dbReference type="Proteomes" id="UP000272400"/>
    </source>
</evidence>
<dbReference type="InterPro" id="IPR013783">
    <property type="entry name" value="Ig-like_fold"/>
</dbReference>
<name>A0A3N1CSW8_9ACTN</name>
<proteinExistence type="predicted"/>
<keyword evidence="2" id="KW-0732">Signal</keyword>
<dbReference type="GO" id="GO:0005975">
    <property type="term" value="P:carbohydrate metabolic process"/>
    <property type="evidence" value="ECO:0007669"/>
    <property type="project" value="UniProtKB-ARBA"/>
</dbReference>
<evidence type="ECO:0000256" key="2">
    <source>
        <dbReference type="SAM" id="SignalP"/>
    </source>
</evidence>
<sequence length="364" mass="36364">MQVKSVLVAALALLPVSAQGATVELDRQEVAPGQTVAVRLAGWPSGNVAIELCGNEGRRGTADCAVASSATTFVGAQGSATALLTVAKPPVGCPCVVSVRPVGGGQARTVPITVKGVRTLDEAQRAEADAAVPSLTVTSVRLEGGGPSGAWFGGSAERTLVYTVQNDGDLPVTDAPVSLAVGRAPDPTGILTAPAIGTIEPGASKTFRVPVKLNGPAFGAYQVRGEVEGQARDVVFTAETSSYPWAWPLLLLLLVAAPGLRRRVPAAKPAPGGTATAVTVACPHCGGDLHLRLTDPAPAAPTGTAPEEADPAPAGTGDGSWAPADTGGDPAATRTDKVVATARPETATTAVLPPFGGDRPGPAA</sequence>
<dbReference type="EMBL" id="RJKE01000001">
    <property type="protein sequence ID" value="ROO84400.1"/>
    <property type="molecule type" value="Genomic_DNA"/>
</dbReference>
<organism evidence="3 4">
    <name type="scientific">Actinocorallia herbida</name>
    <dbReference type="NCBI Taxonomy" id="58109"/>
    <lineage>
        <taxon>Bacteria</taxon>
        <taxon>Bacillati</taxon>
        <taxon>Actinomycetota</taxon>
        <taxon>Actinomycetes</taxon>
        <taxon>Streptosporangiales</taxon>
        <taxon>Thermomonosporaceae</taxon>
        <taxon>Actinocorallia</taxon>
    </lineage>
</organism>
<dbReference type="SUPFAM" id="SSF49319">
    <property type="entry name" value="Actinoxanthin-like"/>
    <property type="match status" value="1"/>
</dbReference>
<evidence type="ECO:0000256" key="1">
    <source>
        <dbReference type="SAM" id="MobiDB-lite"/>
    </source>
</evidence>
<dbReference type="Gene3D" id="2.60.40.230">
    <property type="entry name" value="Neocarzinostatin-like"/>
    <property type="match status" value="1"/>
</dbReference>
<dbReference type="AlphaFoldDB" id="A0A3N1CSW8"/>
<dbReference type="Gene3D" id="2.60.40.10">
    <property type="entry name" value="Immunoglobulins"/>
    <property type="match status" value="1"/>
</dbReference>
<dbReference type="Proteomes" id="UP000272400">
    <property type="component" value="Unassembled WGS sequence"/>
</dbReference>
<feature type="chain" id="PRO_5017996425" evidence="2">
    <location>
        <begin position="21"/>
        <end position="364"/>
    </location>
</feature>
<feature type="region of interest" description="Disordered" evidence="1">
    <location>
        <begin position="293"/>
        <end position="364"/>
    </location>
</feature>
<protein>
    <submittedName>
        <fullName evidence="3">MYXO-CTERM domain-containing protein</fullName>
    </submittedName>
</protein>
<reference evidence="3 4" key="1">
    <citation type="submission" date="2018-11" db="EMBL/GenBank/DDBJ databases">
        <title>Sequencing the genomes of 1000 actinobacteria strains.</title>
        <authorList>
            <person name="Klenk H.-P."/>
        </authorList>
    </citation>
    <scope>NUCLEOTIDE SEQUENCE [LARGE SCALE GENOMIC DNA]</scope>
    <source>
        <strain evidence="3 4">DSM 44254</strain>
    </source>
</reference>
<keyword evidence="4" id="KW-1185">Reference proteome</keyword>